<keyword evidence="6 8" id="KW-1133">Transmembrane helix</keyword>
<dbReference type="InterPro" id="IPR035906">
    <property type="entry name" value="MetI-like_sf"/>
</dbReference>
<dbReference type="GO" id="GO:0055085">
    <property type="term" value="P:transmembrane transport"/>
    <property type="evidence" value="ECO:0007669"/>
    <property type="project" value="InterPro"/>
</dbReference>
<evidence type="ECO:0000256" key="5">
    <source>
        <dbReference type="ARBA" id="ARBA00022692"/>
    </source>
</evidence>
<dbReference type="PANTHER" id="PTHR42929">
    <property type="entry name" value="INNER MEMBRANE ABC TRANSPORTER PERMEASE PROTEIN YDCU-RELATED-RELATED"/>
    <property type="match status" value="1"/>
</dbReference>
<dbReference type="EMBL" id="DTFI01000107">
    <property type="protein sequence ID" value="HGI43572.1"/>
    <property type="molecule type" value="Genomic_DNA"/>
</dbReference>
<accession>A0A7C4FF20</accession>
<dbReference type="CDD" id="cd06261">
    <property type="entry name" value="TM_PBP2"/>
    <property type="match status" value="1"/>
</dbReference>
<feature type="domain" description="ABC transmembrane type-1" evidence="9">
    <location>
        <begin position="59"/>
        <end position="250"/>
    </location>
</feature>
<feature type="transmembrane region" description="Helical" evidence="8">
    <location>
        <begin position="173"/>
        <end position="195"/>
    </location>
</feature>
<feature type="transmembrane region" description="Helical" evidence="8">
    <location>
        <begin position="97"/>
        <end position="117"/>
    </location>
</feature>
<dbReference type="Gene3D" id="1.10.3720.10">
    <property type="entry name" value="MetI-like"/>
    <property type="match status" value="1"/>
</dbReference>
<keyword evidence="7 8" id="KW-0472">Membrane</keyword>
<dbReference type="SUPFAM" id="SSF161098">
    <property type="entry name" value="MetI-like"/>
    <property type="match status" value="1"/>
</dbReference>
<sequence>MSRQPSLPSVLVLLAAAPLAYVLATFYLPLLIMLAESLKPEGPSLYAQVLLDPDYTSIMAYSLVLAVVTTALAFLVSLPAAYYLSFHVEDEERKSRYLAAFTVPMLVNFLLKAYALMNVLSVLGLANTYVGMVVGMVYEYLPYMLLPLFSSFERVERRLLEAAQTLGARAHYVFLRVVLPLSLPGIASGVALVFLMSFTEFVVPAMLGGIYGYTMGYLIWDLFLKYRNWPVGSTLAFIVTLVSLAIVYAYTRWGLGYEA</sequence>
<reference evidence="10" key="1">
    <citation type="journal article" date="2020" name="mSystems">
        <title>Genome- and Community-Level Interaction Insights into Carbon Utilization and Element Cycling Functions of Hydrothermarchaeota in Hydrothermal Sediment.</title>
        <authorList>
            <person name="Zhou Z."/>
            <person name="Liu Y."/>
            <person name="Xu W."/>
            <person name="Pan J."/>
            <person name="Luo Z.H."/>
            <person name="Li M."/>
        </authorList>
    </citation>
    <scope>NUCLEOTIDE SEQUENCE [LARGE SCALE GENOMIC DNA]</scope>
    <source>
        <strain evidence="10">SpSt-735</strain>
    </source>
</reference>
<name>A0A7C4FF20_THEPE</name>
<feature type="transmembrane region" description="Helical" evidence="8">
    <location>
        <begin position="201"/>
        <end position="220"/>
    </location>
</feature>
<evidence type="ECO:0000256" key="4">
    <source>
        <dbReference type="ARBA" id="ARBA00022475"/>
    </source>
</evidence>
<dbReference type="AlphaFoldDB" id="A0A7C4FF20"/>
<proteinExistence type="inferred from homology"/>
<evidence type="ECO:0000313" key="10">
    <source>
        <dbReference type="EMBL" id="HGI43572.1"/>
    </source>
</evidence>
<feature type="transmembrane region" description="Helical" evidence="8">
    <location>
        <begin position="55"/>
        <end position="85"/>
    </location>
</feature>
<comment type="similarity">
    <text evidence="2">Belongs to the binding-protein-dependent transport system permease family. CysTW subfamily.</text>
</comment>
<dbReference type="Pfam" id="PF00528">
    <property type="entry name" value="BPD_transp_1"/>
    <property type="match status" value="1"/>
</dbReference>
<evidence type="ECO:0000256" key="8">
    <source>
        <dbReference type="RuleBase" id="RU363032"/>
    </source>
</evidence>
<dbReference type="InterPro" id="IPR000515">
    <property type="entry name" value="MetI-like"/>
</dbReference>
<feature type="transmembrane region" description="Helical" evidence="8">
    <location>
        <begin position="232"/>
        <end position="251"/>
    </location>
</feature>
<evidence type="ECO:0000256" key="2">
    <source>
        <dbReference type="ARBA" id="ARBA00007069"/>
    </source>
</evidence>
<dbReference type="PANTHER" id="PTHR42929:SF1">
    <property type="entry name" value="INNER MEMBRANE ABC TRANSPORTER PERMEASE PROTEIN YDCU-RELATED"/>
    <property type="match status" value="1"/>
</dbReference>
<feature type="transmembrane region" description="Helical" evidence="8">
    <location>
        <begin position="129"/>
        <end position="152"/>
    </location>
</feature>
<gene>
    <name evidence="10" type="ORF">ENV17_04205</name>
</gene>
<dbReference type="PROSITE" id="PS50928">
    <property type="entry name" value="ABC_TM1"/>
    <property type="match status" value="1"/>
</dbReference>
<comment type="subcellular location">
    <subcellularLocation>
        <location evidence="1 8">Cell membrane</location>
        <topology evidence="1 8">Multi-pass membrane protein</topology>
    </subcellularLocation>
</comment>
<feature type="transmembrane region" description="Helical" evidence="8">
    <location>
        <begin position="12"/>
        <end position="35"/>
    </location>
</feature>
<keyword evidence="5 8" id="KW-0812">Transmembrane</keyword>
<keyword evidence="4" id="KW-1003">Cell membrane</keyword>
<evidence type="ECO:0000256" key="3">
    <source>
        <dbReference type="ARBA" id="ARBA00022448"/>
    </source>
</evidence>
<organism evidence="10">
    <name type="scientific">Thermofilum pendens</name>
    <dbReference type="NCBI Taxonomy" id="2269"/>
    <lineage>
        <taxon>Archaea</taxon>
        <taxon>Thermoproteota</taxon>
        <taxon>Thermoprotei</taxon>
        <taxon>Thermofilales</taxon>
        <taxon>Thermofilaceae</taxon>
        <taxon>Thermofilum</taxon>
    </lineage>
</organism>
<evidence type="ECO:0000259" key="9">
    <source>
        <dbReference type="PROSITE" id="PS50928"/>
    </source>
</evidence>
<evidence type="ECO:0000256" key="7">
    <source>
        <dbReference type="ARBA" id="ARBA00023136"/>
    </source>
</evidence>
<evidence type="ECO:0000256" key="6">
    <source>
        <dbReference type="ARBA" id="ARBA00022989"/>
    </source>
</evidence>
<comment type="caution">
    <text evidence="10">The sequence shown here is derived from an EMBL/GenBank/DDBJ whole genome shotgun (WGS) entry which is preliminary data.</text>
</comment>
<keyword evidence="3 8" id="KW-0813">Transport</keyword>
<dbReference type="GO" id="GO:0005886">
    <property type="term" value="C:plasma membrane"/>
    <property type="evidence" value="ECO:0007669"/>
    <property type="project" value="UniProtKB-SubCell"/>
</dbReference>
<protein>
    <submittedName>
        <fullName evidence="10">ABC transporter permease</fullName>
    </submittedName>
</protein>
<evidence type="ECO:0000256" key="1">
    <source>
        <dbReference type="ARBA" id="ARBA00004651"/>
    </source>
</evidence>